<evidence type="ECO:0000259" key="9">
    <source>
        <dbReference type="Pfam" id="PF16369"/>
    </source>
</evidence>
<evidence type="ECO:0000256" key="6">
    <source>
        <dbReference type="PIRSR" id="PIRSR606710-2"/>
    </source>
</evidence>
<feature type="active site" description="Proton donor" evidence="5">
    <location>
        <position position="341"/>
    </location>
</feature>
<dbReference type="SUPFAM" id="SSF75005">
    <property type="entry name" value="Arabinanase/levansucrase/invertase"/>
    <property type="match status" value="1"/>
</dbReference>
<keyword evidence="4 7" id="KW-0326">Glycosidase</keyword>
<feature type="site" description="Important for catalytic activity, responsible for pKa modulation of the active site Glu and correct orientation of both the proton donor and substrate" evidence="6">
    <location>
        <position position="271"/>
    </location>
</feature>
<name>A0A1I0EW15_9BACT</name>
<dbReference type="Pfam" id="PF04616">
    <property type="entry name" value="Glyco_hydro_43"/>
    <property type="match status" value="1"/>
</dbReference>
<dbReference type="GO" id="GO:0004553">
    <property type="term" value="F:hydrolase activity, hydrolyzing O-glycosyl compounds"/>
    <property type="evidence" value="ECO:0007669"/>
    <property type="project" value="InterPro"/>
</dbReference>
<evidence type="ECO:0000256" key="7">
    <source>
        <dbReference type="RuleBase" id="RU361187"/>
    </source>
</evidence>
<evidence type="ECO:0000256" key="4">
    <source>
        <dbReference type="ARBA" id="ARBA00023295"/>
    </source>
</evidence>
<dbReference type="InterPro" id="IPR023296">
    <property type="entry name" value="Glyco_hydro_beta-prop_sf"/>
</dbReference>
<dbReference type="AlphaFoldDB" id="A0A1I0EW15"/>
<dbReference type="Pfam" id="PF16369">
    <property type="entry name" value="GH43_C"/>
    <property type="match status" value="1"/>
</dbReference>
<dbReference type="InterPro" id="IPR050727">
    <property type="entry name" value="GH43_arabinanases"/>
</dbReference>
<evidence type="ECO:0000256" key="1">
    <source>
        <dbReference type="ARBA" id="ARBA00004834"/>
    </source>
</evidence>
<dbReference type="Proteomes" id="UP000181981">
    <property type="component" value="Unassembled WGS sequence"/>
</dbReference>
<dbReference type="EMBL" id="FOHT01000014">
    <property type="protein sequence ID" value="SET49092.1"/>
    <property type="molecule type" value="Genomic_DNA"/>
</dbReference>
<gene>
    <name evidence="10" type="ORF">SAMN05444285_11463</name>
</gene>
<keyword evidence="3 7" id="KW-0378">Hydrolase</keyword>
<dbReference type="GO" id="GO:0005975">
    <property type="term" value="P:carbohydrate metabolic process"/>
    <property type="evidence" value="ECO:0007669"/>
    <property type="project" value="InterPro"/>
</dbReference>
<evidence type="ECO:0000256" key="2">
    <source>
        <dbReference type="ARBA" id="ARBA00009865"/>
    </source>
</evidence>
<sequence length="583" mass="65437">MSTHFLDVDEEIFSTENILYMRLKYILIIIISLFALSFAGCSDDGLEPTGITTKPDEPDEEPDTHPDFTIPTYPDDYSAIASWDKRDEWNLANVHDPSVAYYNGYYYMYATDASYGNAHEGHGHFQGKRSSDLVNWDWVGGPFYEAPSWVADSLNAIRSRMNLAPIANDDIVYGYWAPVVRRVNVGGQEKLRMYYSIVIQNYIKTGNPTSDAFDGSWTERAFIGMCESTDPAGAVWEDKGFVTTSSSDRGLNYSRANTNDWSGYFYYNAIDPTYIVSPEGDHYLIHGSWHSGFALLQVDPTSGKPLNTLGNPWADNAAELTARYGVRIGTRTAGSRWQGSEAPEVIYKDGYYYLFLAYDGLDVPYNTRVVRSTNIEGPYLDINGRNFTNGDGDTYPIVTHPYKFNLSYGWVGIAHCCVFQKENTDEWFYMSQGRLPANVGGNAYSNAIMMGHVRRIVWCPASASEPDNLWPIALPERYAGVPDDYGAITENELVGTWEHINLSYSYAQQNTATALTLNANGTMEGALTGNWSYDETKKQLTLGNVIVCVEREVDWEASPRQVTLVYAGTEKNLNATYWGKKSE</sequence>
<protein>
    <submittedName>
        <fullName evidence="10">Arabinan endo-1,5-alpha-L-arabinosidase</fullName>
    </submittedName>
</protein>
<accession>A0A1I0EW15</accession>
<dbReference type="PANTHER" id="PTHR43301:SF3">
    <property type="entry name" value="ARABINAN ENDO-1,5-ALPHA-L-ARABINOSIDASE A-RELATED"/>
    <property type="match status" value="1"/>
</dbReference>
<evidence type="ECO:0000313" key="11">
    <source>
        <dbReference type="Proteomes" id="UP000181981"/>
    </source>
</evidence>
<reference evidence="10 11" key="1">
    <citation type="submission" date="2016-10" db="EMBL/GenBank/DDBJ databases">
        <authorList>
            <person name="de Groot N.N."/>
        </authorList>
    </citation>
    <scope>NUCLEOTIDE SEQUENCE [LARGE SCALE GENOMIC DNA]</scope>
    <source>
        <strain evidence="10 11">DSM 25947</strain>
    </source>
</reference>
<feature type="region of interest" description="Disordered" evidence="8">
    <location>
        <begin position="48"/>
        <end position="68"/>
    </location>
</feature>
<organism evidence="10 11">
    <name type="scientific">Draconibacterium orientale</name>
    <dbReference type="NCBI Taxonomy" id="1168034"/>
    <lineage>
        <taxon>Bacteria</taxon>
        <taxon>Pseudomonadati</taxon>
        <taxon>Bacteroidota</taxon>
        <taxon>Bacteroidia</taxon>
        <taxon>Marinilabiliales</taxon>
        <taxon>Prolixibacteraceae</taxon>
        <taxon>Draconibacterium</taxon>
    </lineage>
</organism>
<dbReference type="Gene3D" id="2.115.10.20">
    <property type="entry name" value="Glycosyl hydrolase domain, family 43"/>
    <property type="match status" value="1"/>
</dbReference>
<evidence type="ECO:0000313" key="10">
    <source>
        <dbReference type="EMBL" id="SET49092.1"/>
    </source>
</evidence>
<dbReference type="InterPro" id="IPR032291">
    <property type="entry name" value="Abn2_C"/>
</dbReference>
<feature type="active site" description="Proton acceptor" evidence="5">
    <location>
        <position position="96"/>
    </location>
</feature>
<dbReference type="PANTHER" id="PTHR43301">
    <property type="entry name" value="ARABINAN ENDO-1,5-ALPHA-L-ARABINOSIDASE"/>
    <property type="match status" value="1"/>
</dbReference>
<evidence type="ECO:0000256" key="3">
    <source>
        <dbReference type="ARBA" id="ARBA00022801"/>
    </source>
</evidence>
<evidence type="ECO:0000256" key="5">
    <source>
        <dbReference type="PIRSR" id="PIRSR606710-1"/>
    </source>
</evidence>
<evidence type="ECO:0000256" key="8">
    <source>
        <dbReference type="SAM" id="MobiDB-lite"/>
    </source>
</evidence>
<proteinExistence type="inferred from homology"/>
<dbReference type="InterPro" id="IPR006710">
    <property type="entry name" value="Glyco_hydro_43"/>
</dbReference>
<dbReference type="Gene3D" id="2.40.128.10">
    <property type="match status" value="1"/>
</dbReference>
<feature type="domain" description="Extracellular endo-alpha-(1-&gt;5)-L-arabinanase C-terminal" evidence="9">
    <location>
        <begin position="475"/>
        <end position="579"/>
    </location>
</feature>
<comment type="similarity">
    <text evidence="2 7">Belongs to the glycosyl hydrolase 43 family.</text>
</comment>
<comment type="pathway">
    <text evidence="1">Glycan metabolism; L-arabinan degradation.</text>
</comment>